<dbReference type="EMBL" id="MFIF01000009">
    <property type="protein sequence ID" value="OGF87071.1"/>
    <property type="molecule type" value="Genomic_DNA"/>
</dbReference>
<feature type="transmembrane region" description="Helical" evidence="1">
    <location>
        <begin position="312"/>
        <end position="331"/>
    </location>
</feature>
<keyword evidence="1" id="KW-0472">Membrane</keyword>
<reference evidence="2 3" key="1">
    <citation type="journal article" date="2016" name="Nat. Commun.">
        <title>Thousands of microbial genomes shed light on interconnected biogeochemical processes in an aquifer system.</title>
        <authorList>
            <person name="Anantharaman K."/>
            <person name="Brown C.T."/>
            <person name="Hug L.A."/>
            <person name="Sharon I."/>
            <person name="Castelle C.J."/>
            <person name="Probst A.J."/>
            <person name="Thomas B.C."/>
            <person name="Singh A."/>
            <person name="Wilkins M.J."/>
            <person name="Karaoz U."/>
            <person name="Brodie E.L."/>
            <person name="Williams K.H."/>
            <person name="Hubbard S.S."/>
            <person name="Banfield J.F."/>
        </authorList>
    </citation>
    <scope>NUCLEOTIDE SEQUENCE [LARGE SCALE GENOMIC DNA]</scope>
</reference>
<protein>
    <recommendedName>
        <fullName evidence="4">Glycosyltransferase RgtA/B/C/D-like domain-containing protein</fullName>
    </recommendedName>
</protein>
<feature type="transmembrane region" description="Helical" evidence="1">
    <location>
        <begin position="12"/>
        <end position="33"/>
    </location>
</feature>
<sequence>MSNFFTEHKFILSSAVGLALLVISPALLFPFMAGDAYKGINIGEWSDDFHYIAKGREILEGHSLGNIFLKIGKNDSSDPHQVYIEYLLLAPVKLLGLSRAAVDYIVPVYTLYAFLGVVLLIFSIYFFILRLSAHKLLSAAIALFTIGGYSLVKLYHVPITATNPDPNIFSRPIMPVYGLLALFIYINLLARSLKSSERKHVLWSGIAFGALFYVYPYTWTFASALTGSLFLIYLCLRDWESAKKVFWVSAIGLAVGAYTLFKTFSFQYSEIGKQILYYGTTLNHAPAPFSKILFLVLILSIIFAYRNKWGKNAPLLLSVVLANWIALNQQVITGRVPQLMHYFWYFTIPTSIVVGAYLGWALVCGAERGKLMLRKYGTIFLAALIIAAYFNAASRQYQVTLITREAKEYRQNYRPIIDALKSDAEPGVVLASSLPYAMLFPVYTHHDLFWGHATALVYNTPMERITDSLYVYMYLDKDARDNFLGRLRDVDAGYGVGGEWGTSFYPLIYFFVAGFNSGFDYEEYGFRLAKGDPAVIKSRAEMSALLFREYQKVASPEGIAGILKKGEVNYIVWDKNKNPEWDLSPLSENLREVAASNNIYLYAFSK</sequence>
<evidence type="ECO:0000313" key="3">
    <source>
        <dbReference type="Proteomes" id="UP000177346"/>
    </source>
</evidence>
<feature type="transmembrane region" description="Helical" evidence="1">
    <location>
        <begin position="376"/>
        <end position="394"/>
    </location>
</feature>
<gene>
    <name evidence="2" type="ORF">A3B19_01415</name>
</gene>
<comment type="caution">
    <text evidence="2">The sequence shown here is derived from an EMBL/GenBank/DDBJ whole genome shotgun (WGS) entry which is preliminary data.</text>
</comment>
<keyword evidence="1" id="KW-1133">Transmembrane helix</keyword>
<dbReference type="Proteomes" id="UP000177346">
    <property type="component" value="Unassembled WGS sequence"/>
</dbReference>
<evidence type="ECO:0000313" key="2">
    <source>
        <dbReference type="EMBL" id="OGF87071.1"/>
    </source>
</evidence>
<feature type="transmembrane region" description="Helical" evidence="1">
    <location>
        <begin position="221"/>
        <end position="239"/>
    </location>
</feature>
<keyword evidence="1" id="KW-0812">Transmembrane</keyword>
<evidence type="ECO:0000256" key="1">
    <source>
        <dbReference type="SAM" id="Phobius"/>
    </source>
</evidence>
<accession>A0A1F5XHW3</accession>
<feature type="transmembrane region" description="Helical" evidence="1">
    <location>
        <begin position="288"/>
        <end position="305"/>
    </location>
</feature>
<feature type="transmembrane region" description="Helical" evidence="1">
    <location>
        <begin position="104"/>
        <end position="129"/>
    </location>
</feature>
<evidence type="ECO:0008006" key="4">
    <source>
        <dbReference type="Google" id="ProtNLM"/>
    </source>
</evidence>
<feature type="transmembrane region" description="Helical" evidence="1">
    <location>
        <begin position="343"/>
        <end position="364"/>
    </location>
</feature>
<organism evidence="2 3">
    <name type="scientific">Candidatus Giovannonibacteria bacterium RIFCSPLOWO2_01_FULL_46_32</name>
    <dbReference type="NCBI Taxonomy" id="1798353"/>
    <lineage>
        <taxon>Bacteria</taxon>
        <taxon>Candidatus Giovannoniibacteriota</taxon>
    </lineage>
</organism>
<feature type="transmembrane region" description="Helical" evidence="1">
    <location>
        <begin position="246"/>
        <end position="268"/>
    </location>
</feature>
<feature type="transmembrane region" description="Helical" evidence="1">
    <location>
        <begin position="136"/>
        <end position="156"/>
    </location>
</feature>
<feature type="transmembrane region" description="Helical" evidence="1">
    <location>
        <begin position="168"/>
        <end position="188"/>
    </location>
</feature>
<proteinExistence type="predicted"/>
<name>A0A1F5XHW3_9BACT</name>
<dbReference type="AlphaFoldDB" id="A0A1F5XHW3"/>